<organism evidence="3 4">
    <name type="scientific">Ferroacidibacillus organovorans</name>
    <dbReference type="NCBI Taxonomy" id="1765683"/>
    <lineage>
        <taxon>Bacteria</taxon>
        <taxon>Bacillati</taxon>
        <taxon>Bacillota</taxon>
        <taxon>Bacilli</taxon>
        <taxon>Bacillales</taxon>
        <taxon>Alicyclobacillaceae</taxon>
        <taxon>Ferroacidibacillus</taxon>
    </lineage>
</organism>
<evidence type="ECO:0000313" key="4">
    <source>
        <dbReference type="Proteomes" id="UP000077421"/>
    </source>
</evidence>
<dbReference type="InterPro" id="IPR011009">
    <property type="entry name" value="Kinase-like_dom_sf"/>
</dbReference>
<reference evidence="3 4" key="1">
    <citation type="submission" date="2016-02" db="EMBL/GenBank/DDBJ databases">
        <title>Draft genome sequence of Acidibacillus ferrooxidans SLC66.</title>
        <authorList>
            <person name="Oliveira G."/>
            <person name="Nancucheo I."/>
            <person name="Dall'Agnol H."/>
            <person name="Johnson B."/>
            <person name="Oliveira R."/>
            <person name="Nunes G.L."/>
            <person name="Tzotzos G."/>
            <person name="Orellana S.C."/>
            <person name="Salim A.C."/>
            <person name="Araujo F.M."/>
        </authorList>
    </citation>
    <scope>NUCLEOTIDE SEQUENCE [LARGE SCALE GENOMIC DNA]</scope>
    <source>
        <strain evidence="3 4">SLC66</strain>
    </source>
</reference>
<evidence type="ECO:0000259" key="2">
    <source>
        <dbReference type="Pfam" id="PF01636"/>
    </source>
</evidence>
<proteinExistence type="inferred from homology"/>
<dbReference type="AlphaFoldDB" id="A0A853KA10"/>
<dbReference type="SUPFAM" id="SSF56112">
    <property type="entry name" value="Protein kinase-like (PK-like)"/>
    <property type="match status" value="1"/>
</dbReference>
<accession>A0A853KA10</accession>
<dbReference type="EMBL" id="LSUQ01000047">
    <property type="protein sequence ID" value="OAG93183.1"/>
    <property type="molecule type" value="Genomic_DNA"/>
</dbReference>
<dbReference type="GO" id="GO:0019202">
    <property type="term" value="F:amino acid kinase activity"/>
    <property type="evidence" value="ECO:0007669"/>
    <property type="project" value="TreeGrafter"/>
</dbReference>
<dbReference type="InterPro" id="IPR002575">
    <property type="entry name" value="Aminoglycoside_PTrfase"/>
</dbReference>
<dbReference type="PANTHER" id="PTHR21064:SF6">
    <property type="entry name" value="AMINOGLYCOSIDE PHOSPHOTRANSFERASE DOMAIN-CONTAINING PROTEIN"/>
    <property type="match status" value="1"/>
</dbReference>
<dbReference type="PANTHER" id="PTHR21064">
    <property type="entry name" value="AMINOGLYCOSIDE PHOSPHOTRANSFERASE DOMAIN-CONTAINING PROTEIN-RELATED"/>
    <property type="match status" value="1"/>
</dbReference>
<dbReference type="InterPro" id="IPR050249">
    <property type="entry name" value="Pseudomonas-type_ThrB"/>
</dbReference>
<gene>
    <name evidence="3" type="ORF">AYW79_12015</name>
</gene>
<protein>
    <recommendedName>
        <fullName evidence="2">Aminoglycoside phosphotransferase domain-containing protein</fullName>
    </recommendedName>
</protein>
<feature type="domain" description="Aminoglycoside phosphotransferase" evidence="2">
    <location>
        <begin position="28"/>
        <end position="270"/>
    </location>
</feature>
<dbReference type="Pfam" id="PF01636">
    <property type="entry name" value="APH"/>
    <property type="match status" value="1"/>
</dbReference>
<comment type="similarity">
    <text evidence="1">Belongs to the pseudomonas-type ThrB family.</text>
</comment>
<evidence type="ECO:0000313" key="3">
    <source>
        <dbReference type="EMBL" id="OAG93183.1"/>
    </source>
</evidence>
<dbReference type="Gene3D" id="3.90.1200.10">
    <property type="match status" value="1"/>
</dbReference>
<dbReference type="Proteomes" id="UP000077421">
    <property type="component" value="Unassembled WGS sequence"/>
</dbReference>
<dbReference type="RefSeq" id="WP_067566301.1">
    <property type="nucleotide sequence ID" value="NZ_LSUQ01000047.1"/>
</dbReference>
<evidence type="ECO:0000256" key="1">
    <source>
        <dbReference type="ARBA" id="ARBA00038240"/>
    </source>
</evidence>
<comment type="caution">
    <text evidence="3">The sequence shown here is derived from an EMBL/GenBank/DDBJ whole genome shotgun (WGS) entry which is preliminary data.</text>
</comment>
<dbReference type="Gene3D" id="3.30.200.20">
    <property type="entry name" value="Phosphorylase Kinase, domain 1"/>
    <property type="match status" value="1"/>
</dbReference>
<sequence>MKLRPDDHEFDELCEICQKWFGFIILDAQPIVRGWLNRKWKLDTTHGVFLLKSYHPDRYRLYDESALVRALRWQSEIHTQGLPCPQILMHQGSQLHSTPSGQRFMVMTFSDGERLIPGQATYGQMYSLGTATGLMHRLLLMLGGVPTQATFMVPEVPERIRDWDNVLKAMEQNDKHDLYAFAQHQLNASQVIDIREFRNAEMGFAHRDLWADNLLFSGDGLSAILDFDRLNADYLELDIARAILSGNLASETFNVDATQGFLDGYRTQREFPTGRILRDLRMVWYMESTWWITPNMDQHTVPPQRFAHEMDWLARNMHNLPSLLSQL</sequence>
<dbReference type="OrthoDB" id="9777460at2"/>
<name>A0A853KA10_9BACL</name>